<protein>
    <submittedName>
        <fullName evidence="2">Leucine-rich repeat-containing protein LOC400891-like</fullName>
    </submittedName>
</protein>
<dbReference type="EMBL" id="CAXAMM010044029">
    <property type="protein sequence ID" value="CAK9112817.1"/>
    <property type="molecule type" value="Genomic_DNA"/>
</dbReference>
<gene>
    <name evidence="2" type="ORF">SCF082_LOCUS52307</name>
</gene>
<proteinExistence type="predicted"/>
<sequence>MARSLLLQLLPLATLADFHVLPVETDSYCARGYAICRYSLTCLYGYSLECKGISCDAPEETCEDFGPTWRKTDWNGHCDDWDDVERRYECCECVGSVAAPEITSPSTSAVNCHDSWDECPDSYDGSCCSTRLSCPAGYTLSESLDLCGRTDCGLEHYAVSQLNYMSMSCGGIFPGDQVQCHTCMKDEGPASSVTATTTLAHLTAIISTATLTSTLITTTEGPVVALTDYASPTKVGEECDGPCAYSLTCPDGYGLDCHDVACGEEEPKTCDAIGIYYELKSWSHCQLGDVNRYECCRCARSVPSGADWEFVGTPGNGACRGRNQTDNSASYYTVHHGITEIEECKALCLQHFPSCKGIEWSYGRCELWTRSEGIFAHVELETSGFSCMRFGWAAKHLMPVDGGTGRACRGSTPTDNRASYFVVVPTRSLEECRARCTAAPLCYGIEFSLGRCEIWVQPIQATTSLDGFSCFVYNYQDVPVFTEKPSTLIP</sequence>
<evidence type="ECO:0000313" key="3">
    <source>
        <dbReference type="Proteomes" id="UP001642464"/>
    </source>
</evidence>
<evidence type="ECO:0000313" key="2">
    <source>
        <dbReference type="EMBL" id="CAK9112817.1"/>
    </source>
</evidence>
<comment type="caution">
    <text evidence="2">The sequence shown here is derived from an EMBL/GenBank/DDBJ whole genome shotgun (WGS) entry which is preliminary data.</text>
</comment>
<keyword evidence="1" id="KW-0732">Signal</keyword>
<keyword evidence="3" id="KW-1185">Reference proteome</keyword>
<dbReference type="Proteomes" id="UP001642464">
    <property type="component" value="Unassembled WGS sequence"/>
</dbReference>
<evidence type="ECO:0000256" key="1">
    <source>
        <dbReference type="SAM" id="SignalP"/>
    </source>
</evidence>
<feature type="signal peptide" evidence="1">
    <location>
        <begin position="1"/>
        <end position="16"/>
    </location>
</feature>
<accession>A0ABP0SKD2</accession>
<name>A0ABP0SKD2_9DINO</name>
<organism evidence="2 3">
    <name type="scientific">Durusdinium trenchii</name>
    <dbReference type="NCBI Taxonomy" id="1381693"/>
    <lineage>
        <taxon>Eukaryota</taxon>
        <taxon>Sar</taxon>
        <taxon>Alveolata</taxon>
        <taxon>Dinophyceae</taxon>
        <taxon>Suessiales</taxon>
        <taxon>Symbiodiniaceae</taxon>
        <taxon>Durusdinium</taxon>
    </lineage>
</organism>
<reference evidence="2 3" key="1">
    <citation type="submission" date="2024-02" db="EMBL/GenBank/DDBJ databases">
        <authorList>
            <person name="Chen Y."/>
            <person name="Shah S."/>
            <person name="Dougan E. K."/>
            <person name="Thang M."/>
            <person name="Chan C."/>
        </authorList>
    </citation>
    <scope>NUCLEOTIDE SEQUENCE [LARGE SCALE GENOMIC DNA]</scope>
</reference>
<feature type="chain" id="PRO_5046216575" evidence="1">
    <location>
        <begin position="17"/>
        <end position="490"/>
    </location>
</feature>